<evidence type="ECO:0000256" key="3">
    <source>
        <dbReference type="ARBA" id="ARBA00023015"/>
    </source>
</evidence>
<proteinExistence type="inferred from homology"/>
<dbReference type="EMBL" id="VIFY01000007">
    <property type="protein sequence ID" value="TQB76703.1"/>
    <property type="molecule type" value="Genomic_DNA"/>
</dbReference>
<feature type="compositionally biased region" description="Polar residues" evidence="6">
    <location>
        <begin position="36"/>
        <end position="49"/>
    </location>
</feature>
<accession>A0A507R4Y6</accession>
<evidence type="ECO:0000313" key="8">
    <source>
        <dbReference type="Proteomes" id="UP000319663"/>
    </source>
</evidence>
<organism evidence="7 8">
    <name type="scientific">Monascus purpureus</name>
    <name type="common">Red mold</name>
    <name type="synonym">Monascus anka</name>
    <dbReference type="NCBI Taxonomy" id="5098"/>
    <lineage>
        <taxon>Eukaryota</taxon>
        <taxon>Fungi</taxon>
        <taxon>Dikarya</taxon>
        <taxon>Ascomycota</taxon>
        <taxon>Pezizomycotina</taxon>
        <taxon>Eurotiomycetes</taxon>
        <taxon>Eurotiomycetidae</taxon>
        <taxon>Eurotiales</taxon>
        <taxon>Aspergillaceae</taxon>
        <taxon>Monascus</taxon>
    </lineage>
</organism>
<comment type="subcellular location">
    <subcellularLocation>
        <location evidence="1">Nucleus</location>
    </subcellularLocation>
</comment>
<dbReference type="Pfam" id="PF04855">
    <property type="entry name" value="SNF5"/>
    <property type="match status" value="1"/>
</dbReference>
<reference evidence="7 8" key="1">
    <citation type="submission" date="2019-06" db="EMBL/GenBank/DDBJ databases">
        <title>Wine fermentation using esterase from Monascus purpureus.</title>
        <authorList>
            <person name="Geng C."/>
            <person name="Zhang Y."/>
        </authorList>
    </citation>
    <scope>NUCLEOTIDE SEQUENCE [LARGE SCALE GENOMIC DNA]</scope>
    <source>
        <strain evidence="7">HQ1</strain>
    </source>
</reference>
<feature type="compositionally biased region" description="Basic and acidic residues" evidence="6">
    <location>
        <begin position="450"/>
        <end position="459"/>
    </location>
</feature>
<dbReference type="OrthoDB" id="515064at2759"/>
<feature type="compositionally biased region" description="Acidic residues" evidence="6">
    <location>
        <begin position="526"/>
        <end position="535"/>
    </location>
</feature>
<keyword evidence="8" id="KW-1185">Reference proteome</keyword>
<feature type="region of interest" description="Disordered" evidence="6">
    <location>
        <begin position="787"/>
        <end position="823"/>
    </location>
</feature>
<feature type="region of interest" description="Disordered" evidence="6">
    <location>
        <begin position="1"/>
        <end position="127"/>
    </location>
</feature>
<dbReference type="InterPro" id="IPR006939">
    <property type="entry name" value="SNF5"/>
</dbReference>
<feature type="region of interest" description="Disordered" evidence="6">
    <location>
        <begin position="618"/>
        <end position="683"/>
    </location>
</feature>
<dbReference type="PANTHER" id="PTHR10019">
    <property type="entry name" value="SNF5"/>
    <property type="match status" value="1"/>
</dbReference>
<evidence type="ECO:0000256" key="4">
    <source>
        <dbReference type="ARBA" id="ARBA00023163"/>
    </source>
</evidence>
<dbReference type="GO" id="GO:0000228">
    <property type="term" value="C:nuclear chromosome"/>
    <property type="evidence" value="ECO:0007669"/>
    <property type="project" value="InterPro"/>
</dbReference>
<evidence type="ECO:0000256" key="6">
    <source>
        <dbReference type="SAM" id="MobiDB-lite"/>
    </source>
</evidence>
<dbReference type="GO" id="GO:0006338">
    <property type="term" value="P:chromatin remodeling"/>
    <property type="evidence" value="ECO:0007669"/>
    <property type="project" value="InterPro"/>
</dbReference>
<feature type="region of interest" description="Disordered" evidence="6">
    <location>
        <begin position="503"/>
        <end position="602"/>
    </location>
</feature>
<comment type="caution">
    <text evidence="7">The sequence shown here is derived from an EMBL/GenBank/DDBJ whole genome shotgun (WGS) entry which is preliminary data.</text>
</comment>
<evidence type="ECO:0000313" key="7">
    <source>
        <dbReference type="EMBL" id="TQB76703.1"/>
    </source>
</evidence>
<name>A0A507R4Y6_MONPU</name>
<feature type="compositionally biased region" description="Low complexity" evidence="6">
    <location>
        <begin position="801"/>
        <end position="813"/>
    </location>
</feature>
<gene>
    <name evidence="7" type="primary">SMARCB1</name>
    <name evidence="7" type="ORF">MPDQ_007098</name>
</gene>
<dbReference type="AlphaFoldDB" id="A0A507R4Y6"/>
<feature type="compositionally biased region" description="Polar residues" evidence="6">
    <location>
        <begin position="73"/>
        <end position="86"/>
    </location>
</feature>
<feature type="compositionally biased region" description="Polar residues" evidence="6">
    <location>
        <begin position="1"/>
        <end position="13"/>
    </location>
</feature>
<evidence type="ECO:0000256" key="1">
    <source>
        <dbReference type="ARBA" id="ARBA00004123"/>
    </source>
</evidence>
<evidence type="ECO:0000256" key="5">
    <source>
        <dbReference type="ARBA" id="ARBA00023242"/>
    </source>
</evidence>
<dbReference type="Proteomes" id="UP000319663">
    <property type="component" value="Unassembled WGS sequence"/>
</dbReference>
<evidence type="ECO:0000256" key="2">
    <source>
        <dbReference type="ARBA" id="ARBA00010239"/>
    </source>
</evidence>
<feature type="compositionally biased region" description="Basic and acidic residues" evidence="6">
    <location>
        <begin position="21"/>
        <end position="32"/>
    </location>
</feature>
<comment type="similarity">
    <text evidence="2">Belongs to the SNF5 family.</text>
</comment>
<sequence length="823" mass="91324">MPSPQLSTDSSLRPEQPLLDPRPDSAQHDSRVSDATADQNGEISSTERVSNGLVPDAIKEGKQNAKAVLEASGVSTTGAEFSSDNHPNGDFSSDPQSSANGSSSSRKRSHDGSVIQSSSKDDLPMRVRQTPVNKIQLEEYVNREFQYSALAAWHNYSQGLARQKRAERDYYLALRRENQMNPAALYGVGYEGFGNARTDLRNQHPQLLYPSNRRRPGGRKTRELRISRRELKAQNEQIEDLVPIRLDIDWEKVKIRDTFTWNLHDRVVSPDLFAEKLVEDMGLPLESCGPLVRMISQSIQEQIADYYPQVYVEEAPLDPHLPYSAYKNDEMRILVKLNITIGQHTLVDQFEWDINDPLNSPEEFALRMTNDLSLSGEFTTAIAHSIREQAQLFTRSLYIVAHPFDGRSIEDPDLKSAFLPSPLPSAFRPFQAAKEYTPYLYELNEAELERTEVSISREQRRQKRSVNRRGGPALPDLKDRQRTIRTMVVSSVLPNSAPSIEESNVFKRSGANRHRRAALGQRDGAEDSEDSDSDDSSIGSPAIGPHLAQGTARTRGMRAAVPASHSALRASLGHSATPEPSHQHETRVNSRRRKSTDEPELIVKLKIPRDKFRQFLRDLRVRSRPQSTSNISGSTPGPHSSHGGAQTHTPKAGTRHQSGQRRVPSHIGVIDAPHPPQPGVPGPPPPAWLVNGLTRLNRSYPTHSFEAVMRYSAVDAETLVPINNTNATHPGQKLKYQYLPRIRCHDCPGKLYTPGPAMTVDNFEVHLKNRQHKERVEERLARIAAADATARANGEAGAGADGASTSAPASSSTPAPPSNPVNT</sequence>
<keyword evidence="5" id="KW-0539">Nucleus</keyword>
<feature type="compositionally biased region" description="Low complexity" evidence="6">
    <location>
        <begin position="92"/>
        <end position="104"/>
    </location>
</feature>
<keyword evidence="4" id="KW-0804">Transcription</keyword>
<feature type="compositionally biased region" description="Pro residues" evidence="6">
    <location>
        <begin position="814"/>
        <end position="823"/>
    </location>
</feature>
<feature type="region of interest" description="Disordered" evidence="6">
    <location>
        <begin position="450"/>
        <end position="481"/>
    </location>
</feature>
<feature type="compositionally biased region" description="Pro residues" evidence="6">
    <location>
        <begin position="673"/>
        <end position="683"/>
    </location>
</feature>
<dbReference type="STRING" id="5098.A0A507R4Y6"/>
<feature type="compositionally biased region" description="Low complexity" evidence="6">
    <location>
        <begin position="632"/>
        <end position="644"/>
    </location>
</feature>
<keyword evidence="3" id="KW-0805">Transcription regulation</keyword>
<protein>
    <submittedName>
        <fullName evidence="7">SWI SNF, matrix associated, actin dependent regulator of chromatin, sub b, member 1</fullName>
    </submittedName>
</protein>